<dbReference type="GO" id="GO:0005730">
    <property type="term" value="C:nucleolus"/>
    <property type="evidence" value="ECO:0007669"/>
    <property type="project" value="TreeGrafter"/>
</dbReference>
<dbReference type="GO" id="GO:0000178">
    <property type="term" value="C:exosome (RNase complex)"/>
    <property type="evidence" value="ECO:0007669"/>
    <property type="project" value="TreeGrafter"/>
</dbReference>
<dbReference type="EMBL" id="JAZDWU010000001">
    <property type="protein sequence ID" value="KAL0016539.1"/>
    <property type="molecule type" value="Genomic_DNA"/>
</dbReference>
<dbReference type="AlphaFoldDB" id="A0AAW2E4E8"/>
<dbReference type="GO" id="GO:0003723">
    <property type="term" value="F:RNA binding"/>
    <property type="evidence" value="ECO:0007669"/>
    <property type="project" value="UniProtKB-KW"/>
</dbReference>
<dbReference type="GO" id="GO:0004523">
    <property type="term" value="F:RNA-DNA hybrid ribonuclease activity"/>
    <property type="evidence" value="ECO:0007669"/>
    <property type="project" value="InterPro"/>
</dbReference>
<dbReference type="InterPro" id="IPR012337">
    <property type="entry name" value="RNaseH-like_sf"/>
</dbReference>
<evidence type="ECO:0000256" key="1">
    <source>
        <dbReference type="ARBA" id="ARBA00004123"/>
    </source>
</evidence>
<dbReference type="PANTHER" id="PTHR15341:SF3">
    <property type="entry name" value="NUCLEAR NUCLEIC ACID-BINDING PROTEIN C1D"/>
    <property type="match status" value="1"/>
</dbReference>
<evidence type="ECO:0000259" key="7">
    <source>
        <dbReference type="Pfam" id="PF13456"/>
    </source>
</evidence>
<dbReference type="InterPro" id="IPR007146">
    <property type="entry name" value="Sas10/Utp3/C1D"/>
</dbReference>
<feature type="region of interest" description="Disordered" evidence="6">
    <location>
        <begin position="204"/>
        <end position="234"/>
    </location>
</feature>
<dbReference type="InterPro" id="IPR011082">
    <property type="entry name" value="Exosome-assoc_fac/DNA_repair"/>
</dbReference>
<evidence type="ECO:0000256" key="4">
    <source>
        <dbReference type="ARBA" id="ARBA00022884"/>
    </source>
</evidence>
<gene>
    <name evidence="8" type="ORF">SO802_003608</name>
</gene>
<dbReference type="InterPro" id="IPR002156">
    <property type="entry name" value="RNaseH_domain"/>
</dbReference>
<protein>
    <recommendedName>
        <fullName evidence="7">RNase H type-1 domain-containing protein</fullName>
    </recommendedName>
</protein>
<feature type="compositionally biased region" description="Basic and acidic residues" evidence="6">
    <location>
        <begin position="224"/>
        <end position="234"/>
    </location>
</feature>
<evidence type="ECO:0000256" key="6">
    <source>
        <dbReference type="SAM" id="MobiDB-lite"/>
    </source>
</evidence>
<keyword evidence="5" id="KW-0539">Nucleus</keyword>
<feature type="region of interest" description="Disordered" evidence="6">
    <location>
        <begin position="29"/>
        <end position="74"/>
    </location>
</feature>
<dbReference type="GO" id="GO:0003677">
    <property type="term" value="F:DNA binding"/>
    <property type="evidence" value="ECO:0007669"/>
    <property type="project" value="TreeGrafter"/>
</dbReference>
<comment type="caution">
    <text evidence="8">The sequence shown here is derived from an EMBL/GenBank/DDBJ whole genome shotgun (WGS) entry which is preliminary data.</text>
</comment>
<name>A0AAW2E4E8_9ROSI</name>
<organism evidence="8 9">
    <name type="scientific">Lithocarpus litseifolius</name>
    <dbReference type="NCBI Taxonomy" id="425828"/>
    <lineage>
        <taxon>Eukaryota</taxon>
        <taxon>Viridiplantae</taxon>
        <taxon>Streptophyta</taxon>
        <taxon>Embryophyta</taxon>
        <taxon>Tracheophyta</taxon>
        <taxon>Spermatophyta</taxon>
        <taxon>Magnoliopsida</taxon>
        <taxon>eudicotyledons</taxon>
        <taxon>Gunneridae</taxon>
        <taxon>Pentapetalae</taxon>
        <taxon>rosids</taxon>
        <taxon>fabids</taxon>
        <taxon>Fagales</taxon>
        <taxon>Fagaceae</taxon>
        <taxon>Lithocarpus</taxon>
    </lineage>
</organism>
<dbReference type="GO" id="GO:0000460">
    <property type="term" value="P:maturation of 5.8S rRNA"/>
    <property type="evidence" value="ECO:0007669"/>
    <property type="project" value="TreeGrafter"/>
</dbReference>
<evidence type="ECO:0000256" key="5">
    <source>
        <dbReference type="ARBA" id="ARBA00023242"/>
    </source>
</evidence>
<keyword evidence="4" id="KW-0694">RNA-binding</keyword>
<feature type="compositionally biased region" description="Acidic residues" evidence="6">
    <location>
        <begin position="767"/>
        <end position="776"/>
    </location>
</feature>
<evidence type="ECO:0000256" key="2">
    <source>
        <dbReference type="ARBA" id="ARBA00009154"/>
    </source>
</evidence>
<feature type="compositionally biased region" description="Polar residues" evidence="6">
    <location>
        <begin position="209"/>
        <end position="219"/>
    </location>
</feature>
<dbReference type="PANTHER" id="PTHR15341">
    <property type="entry name" value="SUN-COR STEROID HORMONE RECEPTOR CO-REPRESSOR"/>
    <property type="match status" value="1"/>
</dbReference>
<evidence type="ECO:0000256" key="3">
    <source>
        <dbReference type="ARBA" id="ARBA00022552"/>
    </source>
</evidence>
<feature type="region of interest" description="Disordered" evidence="6">
    <location>
        <begin position="754"/>
        <end position="776"/>
    </location>
</feature>
<proteinExistence type="inferred from homology"/>
<dbReference type="Proteomes" id="UP001459277">
    <property type="component" value="Unassembled WGS sequence"/>
</dbReference>
<comment type="subcellular location">
    <subcellularLocation>
        <location evidence="1">Nucleus</location>
    </subcellularLocation>
</comment>
<accession>A0AAW2E4E8</accession>
<comment type="similarity">
    <text evidence="2">Belongs to the C1D family.</text>
</comment>
<keyword evidence="3" id="KW-0698">rRNA processing</keyword>
<dbReference type="GO" id="GO:0010468">
    <property type="term" value="P:regulation of gene expression"/>
    <property type="evidence" value="ECO:0007669"/>
    <property type="project" value="TreeGrafter"/>
</dbReference>
<evidence type="ECO:0000313" key="8">
    <source>
        <dbReference type="EMBL" id="KAL0016539.1"/>
    </source>
</evidence>
<feature type="compositionally biased region" description="Low complexity" evidence="6">
    <location>
        <begin position="52"/>
        <end position="66"/>
    </location>
</feature>
<reference evidence="8 9" key="1">
    <citation type="submission" date="2024-01" db="EMBL/GenBank/DDBJ databases">
        <title>A telomere-to-telomere, gap-free genome of sweet tea (Lithocarpus litseifolius).</title>
        <authorList>
            <person name="Zhou J."/>
        </authorList>
    </citation>
    <scope>NUCLEOTIDE SEQUENCE [LARGE SCALE GENOMIC DNA]</scope>
    <source>
        <strain evidence="8">Zhou-2022a</strain>
        <tissue evidence="8">Leaf</tissue>
    </source>
</reference>
<dbReference type="Pfam" id="PF04000">
    <property type="entry name" value="Sas10_Utp3"/>
    <property type="match status" value="1"/>
</dbReference>
<keyword evidence="9" id="KW-1185">Reference proteome</keyword>
<evidence type="ECO:0000313" key="9">
    <source>
        <dbReference type="Proteomes" id="UP001459277"/>
    </source>
</evidence>
<dbReference type="InterPro" id="IPR036397">
    <property type="entry name" value="RNaseH_sf"/>
</dbReference>
<feature type="domain" description="RNase H type-1" evidence="7">
    <location>
        <begin position="404"/>
        <end position="525"/>
    </location>
</feature>
<dbReference type="Gene3D" id="3.30.420.10">
    <property type="entry name" value="Ribonuclease H-like superfamily/Ribonuclease H"/>
    <property type="match status" value="1"/>
</dbReference>
<dbReference type="Pfam" id="PF13456">
    <property type="entry name" value="RVT_3"/>
    <property type="match status" value="1"/>
</dbReference>
<dbReference type="SUPFAM" id="SSF53098">
    <property type="entry name" value="Ribonuclease H-like"/>
    <property type="match status" value="1"/>
</dbReference>
<sequence length="776" mass="86259">MLLTRSLNHFLPNPKALCTWLTAAKRAQVPPRRAQANSMVTPPSPAALADVEQSSGEQSMEQSIESVTAAQNNSPTVLAQNNDEVELLVNKLENVACELKENELTPEEIRSANPTEINPILNSSKKAAKLIIDPKEPLHLNTFHSKIAEIEVGLSNLKAGPCIINNSLIDDFSIKEHVTTEGVKEAARFSQVQEAVTHASTYAAKAETQETLPPRQQGSWKRLNRTDAPNEKDRITSTAETTLSTKRVYEQLSHPNGLPSKKSLPTKANLCRQHVTETATCERCMREEETTLHSLWSCSKIGSAWTAPEWCTCQNLNPLNFKELLSWILNNHDNPELFAMTTWGLWHQRNQARLLRPFSSSDLVVAQAKERLDEFTATIPLLPPALPRPRTKWKPPDVCNFKINFDGVIFKQENKSEIEVVIRDHSGAVIASLSQLIAPAFQPIEIEALVAARALEFGQEIGITEAVIEGDSELIINSLKAGGKSIASTEPLLQDAIVLSNCYSKLLYSHCRREGNRLAYSLAKYSINVSNYVVWMEKIPTPLIKVVQQDVVNIDMAKRNSDSVTMEGGVRESSVIPDSVMDPVNRTLANVEDVQTHLLNFLSLYDPHVLSQMPPLQRAQTLLTLAKATTTLFTLRLRCTGVHPDDHPVKSELERLSLYEDKLERLIDLSKAPLRPSATLNSQAATRFIEHALPDLTSEQKQSMRSISRGEGPTIKYLERSVQKKRKYQSSEKQSVQTAAKEFLEKAARELLGDNKGGLVGPLQAEALDDDDMPVS</sequence>
<dbReference type="InterPro" id="IPR044730">
    <property type="entry name" value="RNase_H-like_dom_plant"/>
</dbReference>
<dbReference type="CDD" id="cd06222">
    <property type="entry name" value="RNase_H_like"/>
    <property type="match status" value="1"/>
</dbReference>